<keyword evidence="9" id="KW-1185">Reference proteome</keyword>
<accession>A0ABY8LR78</accession>
<dbReference type="InterPro" id="IPR050131">
    <property type="entry name" value="Peptidase_S8_subtilisin-like"/>
</dbReference>
<dbReference type="PROSITE" id="PS00137">
    <property type="entry name" value="SUBTILASE_HIS"/>
    <property type="match status" value="1"/>
</dbReference>
<evidence type="ECO:0000256" key="2">
    <source>
        <dbReference type="ARBA" id="ARBA00022670"/>
    </source>
</evidence>
<dbReference type="InterPro" id="IPR036852">
    <property type="entry name" value="Peptidase_S8/S53_dom_sf"/>
</dbReference>
<dbReference type="InterPro" id="IPR015500">
    <property type="entry name" value="Peptidase_S8_subtilisin-rel"/>
</dbReference>
<reference evidence="8" key="1">
    <citation type="submission" date="2023-04" db="EMBL/GenBank/DDBJ databases">
        <title>Complete genome sequence of Halomonas alkaliantarctica MSP3 isolated from marine sediment, Jeju Island.</title>
        <authorList>
            <person name="Park S.-J."/>
        </authorList>
    </citation>
    <scope>NUCLEOTIDE SEQUENCE</scope>
    <source>
        <strain evidence="8">MSP3</strain>
    </source>
</reference>
<dbReference type="InterPro" id="IPR022398">
    <property type="entry name" value="Peptidase_S8_His-AS"/>
</dbReference>
<dbReference type="PANTHER" id="PTHR43806:SF58">
    <property type="entry name" value="ALKALINE PROTEASE 1-RELATED"/>
    <property type="match status" value="1"/>
</dbReference>
<keyword evidence="3 5" id="KW-0378">Hydrolase</keyword>
<organism evidence="8 9">
    <name type="scientific">Halomonas alkaliantarctica</name>
    <dbReference type="NCBI Taxonomy" id="232346"/>
    <lineage>
        <taxon>Bacteria</taxon>
        <taxon>Pseudomonadati</taxon>
        <taxon>Pseudomonadota</taxon>
        <taxon>Gammaproteobacteria</taxon>
        <taxon>Oceanospirillales</taxon>
        <taxon>Halomonadaceae</taxon>
        <taxon>Halomonas</taxon>
    </lineage>
</organism>
<sequence length="342" mass="37150">MTKYITTINPEKFDREKAERFFAGKVGKGRALHRLVIISTDRSKAEVESFPGVLTVTEDSVIYPDVAQTIIVPSPGGNPGQAIKQTNAGWALKSLSRPYHDAYYYNRGGGNVDIYILDSGVNGDLPEFGERVNYLYSLDNRTWNTSDHGTIVASVAAGSQYGVAKNADIYSCRIGDGPFPRSNIYEALDTVAWHHWAKTTNTPSVVSMSFSGLSSSLEGEHDAIQEEYRYAYHELKTAGIVLVASSGNSDYEYENWNEYGGVNQVPAAFEDVISVGAHDTNMNRSIWPSGYASCYGSNIDLWAPGTQVDCLGRLGRGMAANGTSLSCPLVAGTIALLLEGSR</sequence>
<evidence type="ECO:0000256" key="5">
    <source>
        <dbReference type="PROSITE-ProRule" id="PRU01240"/>
    </source>
</evidence>
<dbReference type="EMBL" id="CP122961">
    <property type="protein sequence ID" value="WGI26077.1"/>
    <property type="molecule type" value="Genomic_DNA"/>
</dbReference>
<feature type="active site" description="Charge relay system" evidence="5">
    <location>
        <position position="148"/>
    </location>
</feature>
<dbReference type="InterPro" id="IPR000209">
    <property type="entry name" value="Peptidase_S8/S53_dom"/>
</dbReference>
<protein>
    <submittedName>
        <fullName evidence="8">S8 family serine peptidase</fullName>
    </submittedName>
</protein>
<keyword evidence="4 5" id="KW-0720">Serine protease</keyword>
<evidence type="ECO:0000256" key="3">
    <source>
        <dbReference type="ARBA" id="ARBA00022801"/>
    </source>
</evidence>
<feature type="domain" description="Peptidase S8/S53" evidence="7">
    <location>
        <begin position="111"/>
        <end position="339"/>
    </location>
</feature>
<dbReference type="PRINTS" id="PR00723">
    <property type="entry name" value="SUBTILISIN"/>
</dbReference>
<evidence type="ECO:0000313" key="8">
    <source>
        <dbReference type="EMBL" id="WGI26077.1"/>
    </source>
</evidence>
<comment type="similarity">
    <text evidence="1 5 6">Belongs to the peptidase S8 family.</text>
</comment>
<evidence type="ECO:0000256" key="4">
    <source>
        <dbReference type="ARBA" id="ARBA00022825"/>
    </source>
</evidence>
<feature type="active site" description="Charge relay system" evidence="5">
    <location>
        <position position="118"/>
    </location>
</feature>
<evidence type="ECO:0000256" key="6">
    <source>
        <dbReference type="RuleBase" id="RU003355"/>
    </source>
</evidence>
<dbReference type="PANTHER" id="PTHR43806">
    <property type="entry name" value="PEPTIDASE S8"/>
    <property type="match status" value="1"/>
</dbReference>
<dbReference type="PROSITE" id="PS51892">
    <property type="entry name" value="SUBTILASE"/>
    <property type="match status" value="1"/>
</dbReference>
<feature type="active site" description="Charge relay system" evidence="5">
    <location>
        <position position="324"/>
    </location>
</feature>
<dbReference type="PROSITE" id="PS00138">
    <property type="entry name" value="SUBTILASE_SER"/>
    <property type="match status" value="1"/>
</dbReference>
<gene>
    <name evidence="8" type="ORF">QEN58_03195</name>
</gene>
<evidence type="ECO:0000259" key="7">
    <source>
        <dbReference type="Pfam" id="PF00082"/>
    </source>
</evidence>
<name>A0ABY8LR78_9GAMM</name>
<proteinExistence type="inferred from homology"/>
<dbReference type="Pfam" id="PF00082">
    <property type="entry name" value="Peptidase_S8"/>
    <property type="match status" value="1"/>
</dbReference>
<dbReference type="RefSeq" id="WP_280105718.1">
    <property type="nucleotide sequence ID" value="NZ_CP122961.1"/>
</dbReference>
<dbReference type="Proteomes" id="UP001179830">
    <property type="component" value="Chromosome"/>
</dbReference>
<evidence type="ECO:0000256" key="1">
    <source>
        <dbReference type="ARBA" id="ARBA00011073"/>
    </source>
</evidence>
<dbReference type="SUPFAM" id="SSF52743">
    <property type="entry name" value="Subtilisin-like"/>
    <property type="match status" value="1"/>
</dbReference>
<evidence type="ECO:0000313" key="9">
    <source>
        <dbReference type="Proteomes" id="UP001179830"/>
    </source>
</evidence>
<dbReference type="Gene3D" id="3.40.50.200">
    <property type="entry name" value="Peptidase S8/S53 domain"/>
    <property type="match status" value="1"/>
</dbReference>
<keyword evidence="2 5" id="KW-0645">Protease</keyword>
<dbReference type="InterPro" id="IPR023827">
    <property type="entry name" value="Peptidase_S8_Asp-AS"/>
</dbReference>
<dbReference type="PROSITE" id="PS00136">
    <property type="entry name" value="SUBTILASE_ASP"/>
    <property type="match status" value="1"/>
</dbReference>
<dbReference type="InterPro" id="IPR023828">
    <property type="entry name" value="Peptidase_S8_Ser-AS"/>
</dbReference>